<dbReference type="GO" id="GO:0006826">
    <property type="term" value="P:iron ion transport"/>
    <property type="evidence" value="ECO:0007669"/>
    <property type="project" value="InterPro"/>
</dbReference>
<dbReference type="CDD" id="cd01056">
    <property type="entry name" value="Euk_Ferritin"/>
    <property type="match status" value="1"/>
</dbReference>
<evidence type="ECO:0000313" key="12">
    <source>
        <dbReference type="Proteomes" id="UP000267029"/>
    </source>
</evidence>
<feature type="binding site" evidence="8">
    <location>
        <position position="137"/>
    </location>
    <ligand>
        <name>Fe cation</name>
        <dbReference type="ChEBI" id="CHEBI:24875"/>
        <label>1</label>
    </ligand>
</feature>
<dbReference type="SUPFAM" id="SSF47240">
    <property type="entry name" value="Ferritin-like"/>
    <property type="match status" value="1"/>
</dbReference>
<dbReference type="GO" id="GO:0004322">
    <property type="term" value="F:ferroxidase activity"/>
    <property type="evidence" value="ECO:0007669"/>
    <property type="project" value="UniProtKB-EC"/>
</dbReference>
<name>A0A0R3UA68_MESCO</name>
<proteinExistence type="inferred from homology"/>
<dbReference type="GO" id="GO:0008199">
    <property type="term" value="F:ferric iron binding"/>
    <property type="evidence" value="ECO:0007669"/>
    <property type="project" value="InterPro"/>
</dbReference>
<dbReference type="GO" id="GO:0008198">
    <property type="term" value="F:ferrous iron binding"/>
    <property type="evidence" value="ECO:0007669"/>
    <property type="project" value="TreeGrafter"/>
</dbReference>
<dbReference type="Pfam" id="PF00210">
    <property type="entry name" value="Ferritin"/>
    <property type="match status" value="1"/>
</dbReference>
<dbReference type="AlphaFoldDB" id="A0A0R3UA68"/>
<dbReference type="InterPro" id="IPR008331">
    <property type="entry name" value="Ferritin_DPS_dom"/>
</dbReference>
<dbReference type="Proteomes" id="UP000267029">
    <property type="component" value="Unassembled WGS sequence"/>
</dbReference>
<evidence type="ECO:0000256" key="4">
    <source>
        <dbReference type="ARBA" id="ARBA00023002"/>
    </source>
</evidence>
<comment type="similarity">
    <text evidence="1 9">Belongs to the ferritin family.</text>
</comment>
<dbReference type="PANTHER" id="PTHR11431">
    <property type="entry name" value="FERRITIN"/>
    <property type="match status" value="1"/>
</dbReference>
<dbReference type="InterPro" id="IPR001519">
    <property type="entry name" value="Ferritin"/>
</dbReference>
<keyword evidence="4 9" id="KW-0560">Oxidoreductase</keyword>
<feature type="binding site" evidence="8">
    <location>
        <position position="103"/>
    </location>
    <ligand>
        <name>Fe cation</name>
        <dbReference type="ChEBI" id="CHEBI:24875"/>
        <label>1</label>
    </ligand>
</feature>
<dbReference type="OrthoDB" id="186462at2759"/>
<dbReference type="PROSITE" id="PS00204">
    <property type="entry name" value="FERRITIN_2"/>
    <property type="match status" value="1"/>
</dbReference>
<organism evidence="11 12">
    <name type="scientific">Mesocestoides corti</name>
    <name type="common">Flatworm</name>
    <dbReference type="NCBI Taxonomy" id="53468"/>
    <lineage>
        <taxon>Eukaryota</taxon>
        <taxon>Metazoa</taxon>
        <taxon>Spiralia</taxon>
        <taxon>Lophotrochozoa</taxon>
        <taxon>Platyhelminthes</taxon>
        <taxon>Cestoda</taxon>
        <taxon>Eucestoda</taxon>
        <taxon>Cyclophyllidea</taxon>
        <taxon>Mesocestoididae</taxon>
        <taxon>Mesocestoides</taxon>
    </lineage>
</organism>
<keyword evidence="3 8" id="KW-0479">Metal-binding</keyword>
<reference evidence="13" key="2">
    <citation type="submission" date="2019-11" db="UniProtKB">
        <authorList>
            <consortium name="WormBaseParasite"/>
        </authorList>
    </citation>
    <scope>IDENTIFICATION</scope>
</reference>
<evidence type="ECO:0000256" key="8">
    <source>
        <dbReference type="PIRSR" id="PIRSR601519-1"/>
    </source>
</evidence>
<sequence>MSLTRQNFHEECEAGINRQINMELYASYLYLSMSQHFDRDDVALNGFRKYFAKASEEEREHAIKLMRYQCKRGGHIVYQDISKPQKTEWASGLEAMEAALKIEQDVNESLLALHDVATKHNDKQFCDFLESEYLGEQVDAIKELADHITNLRRCGPGLGEYMFDKETLHGDED</sequence>
<dbReference type="FunFam" id="1.20.1260.10:FF:000002">
    <property type="entry name" value="Ferritin, mitochondrial"/>
    <property type="match status" value="1"/>
</dbReference>
<dbReference type="InterPro" id="IPR009078">
    <property type="entry name" value="Ferritin-like_SF"/>
</dbReference>
<accession>A0A0R3UA68</accession>
<keyword evidence="2 9" id="KW-0409">Iron storage</keyword>
<feature type="binding site" evidence="8">
    <location>
        <position position="61"/>
    </location>
    <ligand>
        <name>Fe cation</name>
        <dbReference type="ChEBI" id="CHEBI:24875"/>
        <label>1</label>
    </ligand>
</feature>
<comment type="function">
    <text evidence="6">Stores iron in a soluble, non-toxic, readily available form. Important for iron homeostasis. Has ferroxidase activity. Iron is taken up in the ferrous form and deposited as ferric hydroxides after oxidation.</text>
</comment>
<keyword evidence="5 8" id="KW-0408">Iron</keyword>
<evidence type="ECO:0000256" key="7">
    <source>
        <dbReference type="ARBA" id="ARBA00047990"/>
    </source>
</evidence>
<keyword evidence="12" id="KW-1185">Reference proteome</keyword>
<dbReference type="GO" id="GO:0005737">
    <property type="term" value="C:cytoplasm"/>
    <property type="evidence" value="ECO:0007669"/>
    <property type="project" value="TreeGrafter"/>
</dbReference>
<dbReference type="STRING" id="53468.A0A0R3UA68"/>
<dbReference type="PANTHER" id="PTHR11431:SF75">
    <property type="entry name" value="FERRITIN"/>
    <property type="match status" value="1"/>
</dbReference>
<evidence type="ECO:0000313" key="13">
    <source>
        <dbReference type="WBParaSite" id="MCU_011784-RA"/>
    </source>
</evidence>
<dbReference type="GO" id="GO:0006879">
    <property type="term" value="P:intracellular iron ion homeostasis"/>
    <property type="evidence" value="ECO:0007669"/>
    <property type="project" value="UniProtKB-KW"/>
</dbReference>
<evidence type="ECO:0000256" key="3">
    <source>
        <dbReference type="ARBA" id="ARBA00022723"/>
    </source>
</evidence>
<dbReference type="EC" id="1.16.3.1" evidence="9"/>
<dbReference type="WBParaSite" id="MCU_011784-RA">
    <property type="protein sequence ID" value="MCU_011784-RA"/>
    <property type="gene ID" value="MCU_011784"/>
</dbReference>
<evidence type="ECO:0000256" key="1">
    <source>
        <dbReference type="ARBA" id="ARBA00007513"/>
    </source>
</evidence>
<feature type="domain" description="Ferritin-like diiron" evidence="10">
    <location>
        <begin position="6"/>
        <end position="155"/>
    </location>
</feature>
<dbReference type="InterPro" id="IPR012347">
    <property type="entry name" value="Ferritin-like"/>
</dbReference>
<evidence type="ECO:0000256" key="5">
    <source>
        <dbReference type="ARBA" id="ARBA00023004"/>
    </source>
</evidence>
<evidence type="ECO:0000313" key="11">
    <source>
        <dbReference type="EMBL" id="VDD77814.1"/>
    </source>
</evidence>
<evidence type="ECO:0000256" key="2">
    <source>
        <dbReference type="ARBA" id="ARBA00022434"/>
    </source>
</evidence>
<evidence type="ECO:0000256" key="9">
    <source>
        <dbReference type="RuleBase" id="RU361145"/>
    </source>
</evidence>
<gene>
    <name evidence="11" type="ORF">MCOS_LOCUS3817</name>
</gene>
<feature type="binding site" evidence="8">
    <location>
        <position position="23"/>
    </location>
    <ligand>
        <name>Fe cation</name>
        <dbReference type="ChEBI" id="CHEBI:24875"/>
        <label>1</label>
    </ligand>
</feature>
<comment type="function">
    <text evidence="9">Stores iron in a soluble, non-toxic, readily available form. Important for iron homeostasis. Iron is taken up in the ferrous form and deposited as ferric hydroxides after oxidation.</text>
</comment>
<dbReference type="EMBL" id="UXSR01001024">
    <property type="protein sequence ID" value="VDD77814.1"/>
    <property type="molecule type" value="Genomic_DNA"/>
</dbReference>
<dbReference type="InterPro" id="IPR014034">
    <property type="entry name" value="Ferritin_CS"/>
</dbReference>
<evidence type="ECO:0000259" key="10">
    <source>
        <dbReference type="PROSITE" id="PS50905"/>
    </source>
</evidence>
<dbReference type="InterPro" id="IPR009040">
    <property type="entry name" value="Ferritin-like_diiron"/>
</dbReference>
<dbReference type="Gene3D" id="1.20.1260.10">
    <property type="match status" value="1"/>
</dbReference>
<comment type="catalytic activity">
    <reaction evidence="7 9">
        <text>4 Fe(2+) + O2 + 4 H(+) = 4 Fe(3+) + 2 H2O</text>
        <dbReference type="Rhea" id="RHEA:11148"/>
        <dbReference type="ChEBI" id="CHEBI:15377"/>
        <dbReference type="ChEBI" id="CHEBI:15378"/>
        <dbReference type="ChEBI" id="CHEBI:15379"/>
        <dbReference type="ChEBI" id="CHEBI:29033"/>
        <dbReference type="ChEBI" id="CHEBI:29034"/>
        <dbReference type="EC" id="1.16.3.1"/>
    </reaction>
</comment>
<dbReference type="PROSITE" id="PS50905">
    <property type="entry name" value="FERRITIN_LIKE"/>
    <property type="match status" value="1"/>
</dbReference>
<reference evidence="11 12" key="1">
    <citation type="submission" date="2018-10" db="EMBL/GenBank/DDBJ databases">
        <authorList>
            <consortium name="Pathogen Informatics"/>
        </authorList>
    </citation>
    <scope>NUCLEOTIDE SEQUENCE [LARGE SCALE GENOMIC DNA]</scope>
</reference>
<feature type="binding site" evidence="8">
    <location>
        <position position="58"/>
    </location>
    <ligand>
        <name>Fe cation</name>
        <dbReference type="ChEBI" id="CHEBI:24875"/>
        <label>1</label>
    </ligand>
</feature>
<evidence type="ECO:0000256" key="6">
    <source>
        <dbReference type="ARBA" id="ARBA00025111"/>
    </source>
</evidence>
<protein>
    <recommendedName>
        <fullName evidence="9">Ferritin</fullName>
        <ecNumber evidence="9">1.16.3.1</ecNumber>
    </recommendedName>
</protein>